<protein>
    <submittedName>
        <fullName evidence="2">Uncharacterized protein</fullName>
    </submittedName>
</protein>
<dbReference type="Proteomes" id="UP000708208">
    <property type="component" value="Unassembled WGS sequence"/>
</dbReference>
<name>A0A8J2KGC0_9HEXA</name>
<organism evidence="2 3">
    <name type="scientific">Allacma fusca</name>
    <dbReference type="NCBI Taxonomy" id="39272"/>
    <lineage>
        <taxon>Eukaryota</taxon>
        <taxon>Metazoa</taxon>
        <taxon>Ecdysozoa</taxon>
        <taxon>Arthropoda</taxon>
        <taxon>Hexapoda</taxon>
        <taxon>Collembola</taxon>
        <taxon>Symphypleona</taxon>
        <taxon>Sminthuridae</taxon>
        <taxon>Allacma</taxon>
    </lineage>
</organism>
<accession>A0A8J2KGC0</accession>
<sequence length="308" mass="33985">MSQIQASQHSPPGQTILSMVPLPRVIEACEVICAKTDESICKIRNVFLEETGKCIAAVKNLDTEVSKRNDIEILKADVAAVSEKLNSVSEVGCRVPVVCISPPSQYVATLQKSLESFKTEVLSVLASVSPSFQPAIVGNVDGESEELGSSSGKVLFVTVKHDGLDQNLYLTRCSRDTLLGCRKKREAIRRVLLHFSSIKELRQFSLTGESSSSYGKGQLPPLHAKFAEATVLKLFPPNPKLKEIINDDGSTKYDDDIKALRSEVRTKITSILEYYFKSYDADGAKIPEKKNPKRNNPHDDDFVENLNV</sequence>
<reference evidence="2" key="1">
    <citation type="submission" date="2021-06" db="EMBL/GenBank/DDBJ databases">
        <authorList>
            <person name="Hodson N. C."/>
            <person name="Mongue J. A."/>
            <person name="Jaron S. K."/>
        </authorList>
    </citation>
    <scope>NUCLEOTIDE SEQUENCE</scope>
</reference>
<keyword evidence="3" id="KW-1185">Reference proteome</keyword>
<evidence type="ECO:0000313" key="3">
    <source>
        <dbReference type="Proteomes" id="UP000708208"/>
    </source>
</evidence>
<feature type="region of interest" description="Disordered" evidence="1">
    <location>
        <begin position="285"/>
        <end position="308"/>
    </location>
</feature>
<dbReference type="AlphaFoldDB" id="A0A8J2KGC0"/>
<feature type="compositionally biased region" description="Basic and acidic residues" evidence="1">
    <location>
        <begin position="285"/>
        <end position="300"/>
    </location>
</feature>
<gene>
    <name evidence="2" type="ORF">AFUS01_LOCUS22991</name>
</gene>
<evidence type="ECO:0000256" key="1">
    <source>
        <dbReference type="SAM" id="MobiDB-lite"/>
    </source>
</evidence>
<evidence type="ECO:0000313" key="2">
    <source>
        <dbReference type="EMBL" id="CAG7734611.1"/>
    </source>
</evidence>
<comment type="caution">
    <text evidence="2">The sequence shown here is derived from an EMBL/GenBank/DDBJ whole genome shotgun (WGS) entry which is preliminary data.</text>
</comment>
<dbReference type="EMBL" id="CAJVCH010272857">
    <property type="protein sequence ID" value="CAG7734611.1"/>
    <property type="molecule type" value="Genomic_DNA"/>
</dbReference>
<proteinExistence type="predicted"/>